<dbReference type="Gene3D" id="3.30.420.180">
    <property type="entry name" value="CobE/GbiG C-terminal domain"/>
    <property type="match status" value="1"/>
</dbReference>
<feature type="compositionally biased region" description="Low complexity" evidence="1">
    <location>
        <begin position="261"/>
        <end position="276"/>
    </location>
</feature>
<dbReference type="Pfam" id="PF11760">
    <property type="entry name" value="CbiG_N"/>
    <property type="match status" value="1"/>
</dbReference>
<dbReference type="RefSeq" id="WP_182811673.1">
    <property type="nucleotide sequence ID" value="NZ_JACJFM010000054.1"/>
</dbReference>
<dbReference type="SUPFAM" id="SSF159672">
    <property type="entry name" value="CbiG N-terminal domain-like"/>
    <property type="match status" value="1"/>
</dbReference>
<feature type="domain" description="CobE/GbiG C-terminal" evidence="2">
    <location>
        <begin position="140"/>
        <end position="293"/>
    </location>
</feature>
<dbReference type="GO" id="GO:0009236">
    <property type="term" value="P:cobalamin biosynthetic process"/>
    <property type="evidence" value="ECO:0007669"/>
    <property type="project" value="InterPro"/>
</dbReference>
<feature type="region of interest" description="Disordered" evidence="1">
    <location>
        <begin position="252"/>
        <end position="281"/>
    </location>
</feature>
<evidence type="ECO:0000259" key="3">
    <source>
        <dbReference type="Pfam" id="PF11760"/>
    </source>
</evidence>
<organism evidence="4 5">
    <name type="scientific">Oceanospirillum sediminis</name>
    <dbReference type="NCBI Taxonomy" id="2760088"/>
    <lineage>
        <taxon>Bacteria</taxon>
        <taxon>Pseudomonadati</taxon>
        <taxon>Pseudomonadota</taxon>
        <taxon>Gammaproteobacteria</taxon>
        <taxon>Oceanospirillales</taxon>
        <taxon>Oceanospirillaceae</taxon>
        <taxon>Oceanospirillum</taxon>
    </lineage>
</organism>
<dbReference type="Pfam" id="PF01890">
    <property type="entry name" value="CbiG_C"/>
    <property type="match status" value="1"/>
</dbReference>
<comment type="caution">
    <text evidence="4">The sequence shown here is derived from an EMBL/GenBank/DDBJ whole genome shotgun (WGS) entry which is preliminary data.</text>
</comment>
<dbReference type="EMBL" id="JACJFM010000054">
    <property type="protein sequence ID" value="MBB1489440.1"/>
    <property type="molecule type" value="Genomic_DNA"/>
</dbReference>
<evidence type="ECO:0000313" key="4">
    <source>
        <dbReference type="EMBL" id="MBB1489440.1"/>
    </source>
</evidence>
<dbReference type="InterPro" id="IPR021744">
    <property type="entry name" value="CbiG_N"/>
</dbReference>
<dbReference type="AlphaFoldDB" id="A0A839IXM8"/>
<evidence type="ECO:0000256" key="1">
    <source>
        <dbReference type="SAM" id="MobiDB-lite"/>
    </source>
</evidence>
<evidence type="ECO:0000313" key="5">
    <source>
        <dbReference type="Proteomes" id="UP000565262"/>
    </source>
</evidence>
<dbReference type="PANTHER" id="PTHR37477:SF1">
    <property type="entry name" value="COBALT-PRECORRIN-5A HYDROLASE"/>
    <property type="match status" value="1"/>
</dbReference>
<dbReference type="PANTHER" id="PTHR37477">
    <property type="entry name" value="COBALT-PRECORRIN-5A HYDROLASE"/>
    <property type="match status" value="1"/>
</dbReference>
<dbReference type="InterPro" id="IPR002750">
    <property type="entry name" value="CobE/GbiG_C"/>
</dbReference>
<dbReference type="Gene3D" id="3.40.50.11220">
    <property type="match status" value="1"/>
</dbReference>
<accession>A0A839IXM8</accession>
<dbReference type="SUPFAM" id="SSF159664">
    <property type="entry name" value="CobE/GbiG C-terminal domain-like"/>
    <property type="match status" value="1"/>
</dbReference>
<keyword evidence="5" id="KW-1185">Reference proteome</keyword>
<name>A0A839IXM8_9GAMM</name>
<feature type="domain" description="Cobalamin synthesis G N-terminal" evidence="3">
    <location>
        <begin position="54"/>
        <end position="132"/>
    </location>
</feature>
<feature type="region of interest" description="Disordered" evidence="1">
    <location>
        <begin position="312"/>
        <end position="333"/>
    </location>
</feature>
<dbReference type="Proteomes" id="UP000565262">
    <property type="component" value="Unassembled WGS sequence"/>
</dbReference>
<sequence>MITIFTLTDAGKTLAYRLRDQLETVASAASEDRSFECQILHKPIQFKQTVQHVFSQAEQKQDMLIFICATGIVMRTLAPVLENKYQDAPVLVMDEQGRFVIPLLSGHEGGANQLANQIAGLLNAQAVITTAGHYLNPIYTVGMGCERHCPRDELERLLQDCLQQAGLSIDQISSINSIDIKSDEVGLIELAQSLNKPFQTWHKDQLNTMDHLLNSRSEYVFNTVGVYGVAESAALYGAQQALIESDPDTAPEMITSEHQTSNNPSSSQQVSPGSQPELALVKQKTRKATCAIARIYPATDKALFSSSSSFSAASTQQSAAKTSNTSDSRNKNV</sequence>
<gene>
    <name evidence="4" type="ORF">H4O21_22785</name>
</gene>
<dbReference type="InterPro" id="IPR052553">
    <property type="entry name" value="CbiG_hydrolase"/>
</dbReference>
<proteinExistence type="predicted"/>
<protein>
    <submittedName>
        <fullName evidence="4">Cobalamin biosynthesis protein</fullName>
    </submittedName>
</protein>
<reference evidence="4 5" key="1">
    <citation type="submission" date="2020-08" db="EMBL/GenBank/DDBJ databases">
        <title>Oceanospirillum sp. nov. isolated from marine sediment.</title>
        <authorList>
            <person name="Ji X."/>
        </authorList>
    </citation>
    <scope>NUCLEOTIDE SEQUENCE [LARGE SCALE GENOMIC DNA]</scope>
    <source>
        <strain evidence="4 5">D5</strain>
    </source>
</reference>
<dbReference type="InterPro" id="IPR038029">
    <property type="entry name" value="GbiG_N_sf"/>
</dbReference>
<dbReference type="InterPro" id="IPR036518">
    <property type="entry name" value="CobE/GbiG_C_sf"/>
</dbReference>
<evidence type="ECO:0000259" key="2">
    <source>
        <dbReference type="Pfam" id="PF01890"/>
    </source>
</evidence>
<feature type="compositionally biased region" description="Low complexity" evidence="1">
    <location>
        <begin position="312"/>
        <end position="326"/>
    </location>
</feature>